<dbReference type="PANTHER" id="PTHR42643">
    <property type="entry name" value="IONOTROPIC RECEPTOR 20A-RELATED"/>
    <property type="match status" value="1"/>
</dbReference>
<protein>
    <recommendedName>
        <fullName evidence="11">Ionotropic receptor</fullName>
    </recommendedName>
</protein>
<dbReference type="OrthoDB" id="7912094at2759"/>
<dbReference type="Gene3D" id="1.10.287.70">
    <property type="match status" value="1"/>
</dbReference>
<keyword evidence="3 8" id="KW-0812">Transmembrane</keyword>
<evidence type="ECO:0000313" key="9">
    <source>
        <dbReference type="EMBL" id="CAD7076977.1"/>
    </source>
</evidence>
<evidence type="ECO:0000256" key="4">
    <source>
        <dbReference type="ARBA" id="ARBA00022989"/>
    </source>
</evidence>
<feature type="transmembrane region" description="Helical" evidence="8">
    <location>
        <begin position="299"/>
        <end position="317"/>
    </location>
</feature>
<dbReference type="GO" id="GO:0005886">
    <property type="term" value="C:plasma membrane"/>
    <property type="evidence" value="ECO:0007669"/>
    <property type="project" value="UniProtKB-SubCell"/>
</dbReference>
<keyword evidence="2" id="KW-1003">Cell membrane</keyword>
<keyword evidence="5 8" id="KW-0472">Membrane</keyword>
<keyword evidence="6" id="KW-0675">Receptor</keyword>
<accession>A0A7R8YM12</accession>
<proteinExistence type="predicted"/>
<feature type="transmembrane region" description="Helical" evidence="8">
    <location>
        <begin position="354"/>
        <end position="372"/>
    </location>
</feature>
<feature type="transmembrane region" description="Helical" evidence="8">
    <location>
        <begin position="544"/>
        <end position="566"/>
    </location>
</feature>
<evidence type="ECO:0000313" key="10">
    <source>
        <dbReference type="Proteomes" id="UP000594454"/>
    </source>
</evidence>
<keyword evidence="10" id="KW-1185">Reference proteome</keyword>
<dbReference type="AlphaFoldDB" id="A0A7R8YM12"/>
<evidence type="ECO:0000256" key="3">
    <source>
        <dbReference type="ARBA" id="ARBA00022692"/>
    </source>
</evidence>
<organism evidence="9 10">
    <name type="scientific">Hermetia illucens</name>
    <name type="common">Black soldier fly</name>
    <dbReference type="NCBI Taxonomy" id="343691"/>
    <lineage>
        <taxon>Eukaryota</taxon>
        <taxon>Metazoa</taxon>
        <taxon>Ecdysozoa</taxon>
        <taxon>Arthropoda</taxon>
        <taxon>Hexapoda</taxon>
        <taxon>Insecta</taxon>
        <taxon>Pterygota</taxon>
        <taxon>Neoptera</taxon>
        <taxon>Endopterygota</taxon>
        <taxon>Diptera</taxon>
        <taxon>Brachycera</taxon>
        <taxon>Stratiomyomorpha</taxon>
        <taxon>Stratiomyidae</taxon>
        <taxon>Hermetiinae</taxon>
        <taxon>Hermetia</taxon>
    </lineage>
</organism>
<dbReference type="EMBL" id="LR899009">
    <property type="protein sequence ID" value="CAD7076977.1"/>
    <property type="molecule type" value="Genomic_DNA"/>
</dbReference>
<evidence type="ECO:0000256" key="7">
    <source>
        <dbReference type="ARBA" id="ARBA00023180"/>
    </source>
</evidence>
<dbReference type="Proteomes" id="UP000594454">
    <property type="component" value="Chromosome 1"/>
</dbReference>
<evidence type="ECO:0000256" key="1">
    <source>
        <dbReference type="ARBA" id="ARBA00004651"/>
    </source>
</evidence>
<dbReference type="PANTHER" id="PTHR42643:SF39">
    <property type="entry name" value="IONOTROPIC RECEPTOR 56A-RELATED"/>
    <property type="match status" value="1"/>
</dbReference>
<evidence type="ECO:0000256" key="2">
    <source>
        <dbReference type="ARBA" id="ARBA00022475"/>
    </source>
</evidence>
<keyword evidence="7" id="KW-0325">Glycoprotein</keyword>
<keyword evidence="4 8" id="KW-1133">Transmembrane helix</keyword>
<comment type="subcellular location">
    <subcellularLocation>
        <location evidence="1">Cell membrane</location>
        <topology evidence="1">Multi-pass membrane protein</topology>
    </subcellularLocation>
</comment>
<name>A0A7R8YM12_HERIL</name>
<dbReference type="InterPro" id="IPR052192">
    <property type="entry name" value="Insect_Ionotropic_Sensory_Rcpt"/>
</dbReference>
<dbReference type="InParanoid" id="A0A7R8YM12"/>
<evidence type="ECO:0000256" key="6">
    <source>
        <dbReference type="ARBA" id="ARBA00023170"/>
    </source>
</evidence>
<evidence type="ECO:0000256" key="8">
    <source>
        <dbReference type="SAM" id="Phobius"/>
    </source>
</evidence>
<evidence type="ECO:0008006" key="11">
    <source>
        <dbReference type="Google" id="ProtNLM"/>
    </source>
</evidence>
<dbReference type="FunCoup" id="A0A7R8YM12">
    <property type="interactions" value="40"/>
</dbReference>
<reference evidence="9 10" key="1">
    <citation type="submission" date="2020-11" db="EMBL/GenBank/DDBJ databases">
        <authorList>
            <person name="Wallbank WR R."/>
            <person name="Pardo Diaz C."/>
            <person name="Kozak K."/>
            <person name="Martin S."/>
            <person name="Jiggins C."/>
            <person name="Moest M."/>
            <person name="Warren A I."/>
            <person name="Generalovic N T."/>
            <person name="Byers J.R.P. K."/>
            <person name="Montejo-Kovacevich G."/>
            <person name="Yen C E."/>
        </authorList>
    </citation>
    <scope>NUCLEOTIDE SEQUENCE [LARGE SCALE GENOMIC DNA]</scope>
</reference>
<sequence>MFAYIVTYFAIKGLLCQTITNYLSEIESNYRFHSIVFIAPNRTILDIFDMSNFKTPIIYLTNDWEMQVEDFLDLNNLFVVFMANNELLSERRVFAHSKSMVRYGKVLVWSFRAEQRSNESHFQSIFELYWKRYILSVITVSWHESGPPEVLTYNPFPQLKVTRVKSTQHPFEKAHLNLMGYPIRSFIAQDPPRAFKYINRYGRKIYAGNGLNTVLAFVGKHNGTFVDTNANQNKDIDDHVLHRLIDDKEVDITAHPYQLRIVFVSYSYPVNQDKICLMVKAAQEIPAPLYNILPFEETTWYSIFGSILIFLLVHFLVKLTFGRGVDFVVDITDCLRIIMATIPKMGIYSRSWQSRVIFIFLIYYGVIITSLYQSTLTSLYTTKVYGKEMESAEDMIKANLTIMVHKSRWYLLISFIEPPVFRKQFLPVETDIIQHHWKALDTNYGYVVSSEKIVWILGPQAFSKRALFRSPIYCFFPISLMLGMQYLSPFEESLDRVILQSYQAGLRDKWLKDAFDQSVEGGLTKRKILVENKYKPLIWENLEYFWILWSGGMILSIVCFSIEVCISKIRKMSFVCIPH</sequence>
<evidence type="ECO:0000256" key="5">
    <source>
        <dbReference type="ARBA" id="ARBA00023136"/>
    </source>
</evidence>
<gene>
    <name evidence="9" type="ORF">HERILL_LOCUS356</name>
</gene>